<gene>
    <name evidence="1" type="ordered locus">Oweho_3336</name>
</gene>
<keyword evidence="2" id="KW-1185">Reference proteome</keyword>
<dbReference type="InterPro" id="IPR023198">
    <property type="entry name" value="PGP-like_dom2"/>
</dbReference>
<dbReference type="NCBIfam" id="TIGR02254">
    <property type="entry name" value="YjjG_YfnB"/>
    <property type="match status" value="1"/>
</dbReference>
<dbReference type="SFLD" id="SFLDG01135">
    <property type="entry name" value="C1.5.6:_HAD__Beta-PGM__Phospha"/>
    <property type="match status" value="1"/>
</dbReference>
<dbReference type="OrthoDB" id="9802350at2"/>
<dbReference type="eggNOG" id="COG1011">
    <property type="taxonomic scope" value="Bacteria"/>
</dbReference>
<keyword evidence="1" id="KW-0378">Hydrolase</keyword>
<dbReference type="PANTHER" id="PTHR47478">
    <property type="match status" value="1"/>
</dbReference>
<dbReference type="InterPro" id="IPR052550">
    <property type="entry name" value="Pyrimidine_5'-ntase_YjjG"/>
</dbReference>
<accession>G8R4X3</accession>
<dbReference type="EMBL" id="CP003156">
    <property type="protein sequence ID" value="AEV34287.1"/>
    <property type="molecule type" value="Genomic_DNA"/>
</dbReference>
<reference evidence="1 2" key="1">
    <citation type="journal article" date="2012" name="Stand. Genomic Sci.">
        <title>Genome sequence of the orange-pigmented seawater bacterium Owenweeksia hongkongensis type strain (UST20020801(T)).</title>
        <authorList>
            <person name="Riedel T."/>
            <person name="Held B."/>
            <person name="Nolan M."/>
            <person name="Lucas S."/>
            <person name="Lapidus A."/>
            <person name="Tice H."/>
            <person name="Del Rio T.G."/>
            <person name="Cheng J.F."/>
            <person name="Han C."/>
            <person name="Tapia R."/>
            <person name="Goodwin L.A."/>
            <person name="Pitluck S."/>
            <person name="Liolios K."/>
            <person name="Mavromatis K."/>
            <person name="Pagani I."/>
            <person name="Ivanova N."/>
            <person name="Mikhailova N."/>
            <person name="Pati A."/>
            <person name="Chen A."/>
            <person name="Palaniappan K."/>
            <person name="Rohde M."/>
            <person name="Tindall B.J."/>
            <person name="Detter J.C."/>
            <person name="Goker M."/>
            <person name="Woyke T."/>
            <person name="Bristow J."/>
            <person name="Eisen J.A."/>
            <person name="Markowitz V."/>
            <person name="Hugenholtz P."/>
            <person name="Klenk H.P."/>
            <person name="Kyrpides N.C."/>
        </authorList>
    </citation>
    <scope>NUCLEOTIDE SEQUENCE</scope>
    <source>
        <strain evidence="2">DSM 17368 / JCM 12287 / NRRL B-23963</strain>
    </source>
</reference>
<protein>
    <submittedName>
        <fullName evidence="1">HAD hydrolase, subfamily IA</fullName>
    </submittedName>
</protein>
<sequence length="232" mass="27216">MTTKYHHLFFDLDHTLWDFEANSRLTLLDLFVKHNLEQQLKTEYEDFYKSYIKVNDGKWALYRKGGITKEELRLERFRDTFSTFGYVDNEFAAVFESEYLSICPHKTQLLPGTEELLEYLQNRYELHVITNGFLETQKIKMKKSGLELFFQSMISSEEIGVNKPAPQIFEKSLKRTGADSKTSLMIGDSLHADILGAQSFGMDQVFYNPLKLKHNERPTFEVSHLLEMKNFL</sequence>
<proteinExistence type="predicted"/>
<dbReference type="STRING" id="926562.Oweho_3336"/>
<dbReference type="Proteomes" id="UP000005631">
    <property type="component" value="Chromosome"/>
</dbReference>
<dbReference type="SFLD" id="SFLDG01129">
    <property type="entry name" value="C1.5:_HAD__Beta-PGM__Phosphata"/>
    <property type="match status" value="1"/>
</dbReference>
<dbReference type="InterPro" id="IPR006439">
    <property type="entry name" value="HAD-SF_hydro_IA"/>
</dbReference>
<dbReference type="RefSeq" id="WP_014203634.1">
    <property type="nucleotide sequence ID" value="NC_016599.1"/>
</dbReference>
<name>G8R4X3_OWEHD</name>
<dbReference type="SUPFAM" id="SSF56784">
    <property type="entry name" value="HAD-like"/>
    <property type="match status" value="1"/>
</dbReference>
<dbReference type="InterPro" id="IPR036412">
    <property type="entry name" value="HAD-like_sf"/>
</dbReference>
<dbReference type="GO" id="GO:0008253">
    <property type="term" value="F:5'-nucleotidase activity"/>
    <property type="evidence" value="ECO:0007669"/>
    <property type="project" value="InterPro"/>
</dbReference>
<dbReference type="SFLD" id="SFLDS00003">
    <property type="entry name" value="Haloacid_Dehalogenase"/>
    <property type="match status" value="1"/>
</dbReference>
<evidence type="ECO:0000313" key="2">
    <source>
        <dbReference type="Proteomes" id="UP000005631"/>
    </source>
</evidence>
<dbReference type="AlphaFoldDB" id="G8R4X3"/>
<dbReference type="KEGG" id="oho:Oweho_3336"/>
<organism evidence="1 2">
    <name type="scientific">Owenweeksia hongkongensis (strain DSM 17368 / CIP 108786 / JCM 12287 / NRRL B-23963 / UST20020801)</name>
    <dbReference type="NCBI Taxonomy" id="926562"/>
    <lineage>
        <taxon>Bacteria</taxon>
        <taxon>Pseudomonadati</taxon>
        <taxon>Bacteroidota</taxon>
        <taxon>Flavobacteriia</taxon>
        <taxon>Flavobacteriales</taxon>
        <taxon>Owenweeksiaceae</taxon>
        <taxon>Owenweeksia</taxon>
    </lineage>
</organism>
<dbReference type="Gene3D" id="1.10.150.240">
    <property type="entry name" value="Putative phosphatase, domain 2"/>
    <property type="match status" value="1"/>
</dbReference>
<dbReference type="Pfam" id="PF00702">
    <property type="entry name" value="Hydrolase"/>
    <property type="match status" value="1"/>
</dbReference>
<dbReference type="Gene3D" id="3.40.50.1000">
    <property type="entry name" value="HAD superfamily/HAD-like"/>
    <property type="match status" value="1"/>
</dbReference>
<dbReference type="InterPro" id="IPR023214">
    <property type="entry name" value="HAD_sf"/>
</dbReference>
<dbReference type="PANTHER" id="PTHR47478:SF1">
    <property type="entry name" value="PYRIMIDINE 5'-NUCLEOTIDASE YJJG"/>
    <property type="match status" value="1"/>
</dbReference>
<dbReference type="PRINTS" id="PR00413">
    <property type="entry name" value="HADHALOGNASE"/>
</dbReference>
<evidence type="ECO:0000313" key="1">
    <source>
        <dbReference type="EMBL" id="AEV34287.1"/>
    </source>
</evidence>
<dbReference type="HOGENOM" id="CLU_045011_8_1_10"/>
<dbReference type="InterPro" id="IPR011951">
    <property type="entry name" value="HAD-SF_hydro_IA_YjjG/PynA"/>
</dbReference>
<dbReference type="NCBIfam" id="TIGR01549">
    <property type="entry name" value="HAD-SF-IA-v1"/>
    <property type="match status" value="1"/>
</dbReference>